<keyword evidence="3 8" id="KW-1133">Transmembrane helix</keyword>
<dbReference type="PROSITE" id="PS50262">
    <property type="entry name" value="G_PROTEIN_RECEP_F1_2"/>
    <property type="match status" value="1"/>
</dbReference>
<evidence type="ECO:0000256" key="5">
    <source>
        <dbReference type="ARBA" id="ARBA00023136"/>
    </source>
</evidence>
<evidence type="ECO:0000259" key="9">
    <source>
        <dbReference type="PROSITE" id="PS50262"/>
    </source>
</evidence>
<feature type="transmembrane region" description="Helical" evidence="8">
    <location>
        <begin position="441"/>
        <end position="464"/>
    </location>
</feature>
<gene>
    <name evidence="10" type="ORF">KP79_PYT23365</name>
</gene>
<dbReference type="InterPro" id="IPR017452">
    <property type="entry name" value="GPCR_Rhodpsn_7TM"/>
</dbReference>
<dbReference type="InterPro" id="IPR036514">
    <property type="entry name" value="SGNH_hydro_sf"/>
</dbReference>
<accession>A0A210QKN6</accession>
<dbReference type="PRINTS" id="PR00237">
    <property type="entry name" value="GPCRRHODOPSN"/>
</dbReference>
<comment type="caution">
    <text evidence="10">The sequence shown here is derived from an EMBL/GenBank/DDBJ whole genome shotgun (WGS) entry which is preliminary data.</text>
</comment>
<keyword evidence="6" id="KW-0675">Receptor</keyword>
<dbReference type="Proteomes" id="UP000242188">
    <property type="component" value="Unassembled WGS sequence"/>
</dbReference>
<feature type="transmembrane region" description="Helical" evidence="8">
    <location>
        <begin position="190"/>
        <end position="212"/>
    </location>
</feature>
<dbReference type="GO" id="GO:0004930">
    <property type="term" value="F:G protein-coupled receptor activity"/>
    <property type="evidence" value="ECO:0007669"/>
    <property type="project" value="UniProtKB-KW"/>
</dbReference>
<dbReference type="PANTHER" id="PTHR24240">
    <property type="entry name" value="OPSIN"/>
    <property type="match status" value="1"/>
</dbReference>
<dbReference type="SUPFAM" id="SSF52266">
    <property type="entry name" value="SGNH hydrolase"/>
    <property type="match status" value="1"/>
</dbReference>
<evidence type="ECO:0000256" key="7">
    <source>
        <dbReference type="ARBA" id="ARBA00023224"/>
    </source>
</evidence>
<sequence length="531" mass="59957">MSSVIVLGHSFIRRLDDSLTGSWTNLGFDPDQLQVLCLGKSGGKIPNLYARCISDTIQQVQPSVVLLQIGGNDLDCADNVRVKGTLVTDLFSIAQWLVTGFGIKRVGFLQLLYRRTTRVTPVTIYNESVDFVNSALKQRCMGSTVCFFWRHKGLKDGVSENLCKDGVHLSSKRMRSDYEVFRKDVLQATAIVMLFLALFGSLFNGLFIYILLKHNIVKTRNNIYVITLCVSSIGIAVLVVPTVGIASLEDKWMFGEVGCALHGFIMTTFGLIQIFVLAVMSFEKYIIVVRNNWDSFVSKNGTRFTIAGCLMLGVILGSCPLFGWNSYKLELQRTSCSIDWGDKSIKSLTYTYLLLLVGLVVPVSVMFFSYINIYLEIRRHIFNLHNVLRNSGKSYANMLKREVKVIKTMFILVCAFIFSWVPYSVMSIYAMFNDINSLDPLLYMLPTLFAKASVIWNPIIYLFINKSFKKALLDKIPILRKCCSCRLSKGRRELLSNETGPSPTYFKDGKSFDQQHTLRTSSQTQMAITIL</sequence>
<dbReference type="OrthoDB" id="6151028at2759"/>
<keyword evidence="2 8" id="KW-0812">Transmembrane</keyword>
<keyword evidence="7" id="KW-0807">Transducer</keyword>
<protein>
    <submittedName>
        <fullName evidence="10">Rhodopsin, GQ-coupled</fullName>
    </submittedName>
</protein>
<evidence type="ECO:0000256" key="8">
    <source>
        <dbReference type="SAM" id="Phobius"/>
    </source>
</evidence>
<evidence type="ECO:0000256" key="4">
    <source>
        <dbReference type="ARBA" id="ARBA00023040"/>
    </source>
</evidence>
<comment type="subcellular location">
    <subcellularLocation>
        <location evidence="1">Membrane</location>
        <topology evidence="1">Multi-pass membrane protein</topology>
    </subcellularLocation>
</comment>
<evidence type="ECO:0000256" key="3">
    <source>
        <dbReference type="ARBA" id="ARBA00022989"/>
    </source>
</evidence>
<dbReference type="InterPro" id="IPR050125">
    <property type="entry name" value="GPCR_opsins"/>
</dbReference>
<keyword evidence="5 8" id="KW-0472">Membrane</keyword>
<feature type="transmembrane region" description="Helical" evidence="8">
    <location>
        <begin position="260"/>
        <end position="282"/>
    </location>
</feature>
<dbReference type="Pfam" id="PF00001">
    <property type="entry name" value="7tm_1"/>
    <property type="match status" value="1"/>
</dbReference>
<feature type="transmembrane region" description="Helical" evidence="8">
    <location>
        <begin position="350"/>
        <end position="375"/>
    </location>
</feature>
<dbReference type="CDD" id="cd14969">
    <property type="entry name" value="7tmA_Opsins_type2_animals"/>
    <property type="match status" value="1"/>
</dbReference>
<dbReference type="InterPro" id="IPR000276">
    <property type="entry name" value="GPCR_Rhodpsn"/>
</dbReference>
<keyword evidence="11" id="KW-1185">Reference proteome</keyword>
<dbReference type="AlphaFoldDB" id="A0A210QKN6"/>
<feature type="domain" description="G-protein coupled receptors family 1 profile" evidence="9">
    <location>
        <begin position="203"/>
        <end position="461"/>
    </location>
</feature>
<feature type="transmembrane region" description="Helical" evidence="8">
    <location>
        <begin position="408"/>
        <end position="429"/>
    </location>
</feature>
<evidence type="ECO:0000313" key="11">
    <source>
        <dbReference type="Proteomes" id="UP000242188"/>
    </source>
</evidence>
<organism evidence="10 11">
    <name type="scientific">Mizuhopecten yessoensis</name>
    <name type="common">Japanese scallop</name>
    <name type="synonym">Patinopecten yessoensis</name>
    <dbReference type="NCBI Taxonomy" id="6573"/>
    <lineage>
        <taxon>Eukaryota</taxon>
        <taxon>Metazoa</taxon>
        <taxon>Spiralia</taxon>
        <taxon>Lophotrochozoa</taxon>
        <taxon>Mollusca</taxon>
        <taxon>Bivalvia</taxon>
        <taxon>Autobranchia</taxon>
        <taxon>Pteriomorphia</taxon>
        <taxon>Pectinida</taxon>
        <taxon>Pectinoidea</taxon>
        <taxon>Pectinidae</taxon>
        <taxon>Mizuhopecten</taxon>
    </lineage>
</organism>
<evidence type="ECO:0000313" key="10">
    <source>
        <dbReference type="EMBL" id="OWF49302.1"/>
    </source>
</evidence>
<evidence type="ECO:0000256" key="6">
    <source>
        <dbReference type="ARBA" id="ARBA00023170"/>
    </source>
</evidence>
<dbReference type="EMBL" id="NEDP02003184">
    <property type="protein sequence ID" value="OWF49302.1"/>
    <property type="molecule type" value="Genomic_DNA"/>
</dbReference>
<keyword evidence="4" id="KW-0297">G-protein coupled receptor</keyword>
<reference evidence="10 11" key="1">
    <citation type="journal article" date="2017" name="Nat. Ecol. Evol.">
        <title>Scallop genome provides insights into evolution of bilaterian karyotype and development.</title>
        <authorList>
            <person name="Wang S."/>
            <person name="Zhang J."/>
            <person name="Jiao W."/>
            <person name="Li J."/>
            <person name="Xun X."/>
            <person name="Sun Y."/>
            <person name="Guo X."/>
            <person name="Huan P."/>
            <person name="Dong B."/>
            <person name="Zhang L."/>
            <person name="Hu X."/>
            <person name="Sun X."/>
            <person name="Wang J."/>
            <person name="Zhao C."/>
            <person name="Wang Y."/>
            <person name="Wang D."/>
            <person name="Huang X."/>
            <person name="Wang R."/>
            <person name="Lv J."/>
            <person name="Li Y."/>
            <person name="Zhang Z."/>
            <person name="Liu B."/>
            <person name="Lu W."/>
            <person name="Hui Y."/>
            <person name="Liang J."/>
            <person name="Zhou Z."/>
            <person name="Hou R."/>
            <person name="Li X."/>
            <person name="Liu Y."/>
            <person name="Li H."/>
            <person name="Ning X."/>
            <person name="Lin Y."/>
            <person name="Zhao L."/>
            <person name="Xing Q."/>
            <person name="Dou J."/>
            <person name="Li Y."/>
            <person name="Mao J."/>
            <person name="Guo H."/>
            <person name="Dou H."/>
            <person name="Li T."/>
            <person name="Mu C."/>
            <person name="Jiang W."/>
            <person name="Fu Q."/>
            <person name="Fu X."/>
            <person name="Miao Y."/>
            <person name="Liu J."/>
            <person name="Yu Q."/>
            <person name="Li R."/>
            <person name="Liao H."/>
            <person name="Li X."/>
            <person name="Kong Y."/>
            <person name="Jiang Z."/>
            <person name="Chourrout D."/>
            <person name="Li R."/>
            <person name="Bao Z."/>
        </authorList>
    </citation>
    <scope>NUCLEOTIDE SEQUENCE [LARGE SCALE GENOMIC DNA]</scope>
    <source>
        <strain evidence="10 11">PY_sf001</strain>
    </source>
</reference>
<dbReference type="Gene3D" id="3.40.50.1110">
    <property type="entry name" value="SGNH hydrolase"/>
    <property type="match status" value="1"/>
</dbReference>
<feature type="transmembrane region" description="Helical" evidence="8">
    <location>
        <begin position="303"/>
        <end position="324"/>
    </location>
</feature>
<evidence type="ECO:0000256" key="1">
    <source>
        <dbReference type="ARBA" id="ARBA00004141"/>
    </source>
</evidence>
<dbReference type="Gene3D" id="1.20.1070.10">
    <property type="entry name" value="Rhodopsin 7-helix transmembrane proteins"/>
    <property type="match status" value="1"/>
</dbReference>
<proteinExistence type="predicted"/>
<feature type="transmembrane region" description="Helical" evidence="8">
    <location>
        <begin position="224"/>
        <end position="248"/>
    </location>
</feature>
<dbReference type="GO" id="GO:0016020">
    <property type="term" value="C:membrane"/>
    <property type="evidence" value="ECO:0007669"/>
    <property type="project" value="UniProtKB-SubCell"/>
</dbReference>
<name>A0A210QKN6_MIZYE</name>
<evidence type="ECO:0000256" key="2">
    <source>
        <dbReference type="ARBA" id="ARBA00022692"/>
    </source>
</evidence>
<dbReference type="SUPFAM" id="SSF81321">
    <property type="entry name" value="Family A G protein-coupled receptor-like"/>
    <property type="match status" value="1"/>
</dbReference>